<comment type="similarity">
    <text evidence="1">Belongs to the sulfatase family.</text>
</comment>
<dbReference type="GO" id="GO:0046872">
    <property type="term" value="F:metal ion binding"/>
    <property type="evidence" value="ECO:0007669"/>
    <property type="project" value="UniProtKB-KW"/>
</dbReference>
<keyword evidence="8" id="KW-1185">Reference proteome</keyword>
<name>A0A934VK28_9BACT</name>
<evidence type="ECO:0000313" key="7">
    <source>
        <dbReference type="EMBL" id="MBK1876231.1"/>
    </source>
</evidence>
<sequence>MRLLAWGPLLLSFAGTAAAGQRPNVVFMMLDDLSAVELSSYATEEHPAGNETPLIDRLADEGLLFETCWATPLCKPTRCLLMSGKYGYRTGQFGNRLGNEDRSFSEEHELLPALMQEAGYRTGIAGKWHLPGSPEDDGWGWDEYALLGGYLNHYGPNLYWDGLWFSWEDAANVFPETGYIGKEAPRYPAMFWNACVVQNGKLLPSDMETYGPDLCHEFAMGFVERNKDEPFFLYYPTVLTHDPWFETPDPESPGQRIEPGMASQVSYVQRHIDELVVRLKELGLYENTVFFLTSDNATLRYGKGCVSEIGVRVPLLVFGGPVEGRGRTRALVDFADMLPTILEVAGIDSEEVDDLDGRSFKAALDGDAGFEGRPYIFSYLDAERTVRTPEFMMDGAGGIWKCSPSGNPQDHELLPEKEQVKALRSELLSLIEDYELPDPSDFPHRTFKVKDVSAAPGIHKATKHYLNLGDDWMDIPERREP</sequence>
<protein>
    <submittedName>
        <fullName evidence="7">Sulfatase-like hydrolase/transferase</fullName>
    </submittedName>
</protein>
<dbReference type="GO" id="GO:0004065">
    <property type="term" value="F:arylsulfatase activity"/>
    <property type="evidence" value="ECO:0007669"/>
    <property type="project" value="TreeGrafter"/>
</dbReference>
<dbReference type="Gene3D" id="3.40.720.10">
    <property type="entry name" value="Alkaline Phosphatase, subunit A"/>
    <property type="match status" value="1"/>
</dbReference>
<reference evidence="7" key="1">
    <citation type="submission" date="2021-01" db="EMBL/GenBank/DDBJ databases">
        <title>Modified the classification status of verrucomicrobia.</title>
        <authorList>
            <person name="Feng X."/>
        </authorList>
    </citation>
    <scope>NUCLEOTIDE SEQUENCE</scope>
    <source>
        <strain evidence="7">KCTC 13126</strain>
    </source>
</reference>
<keyword evidence="5" id="KW-0732">Signal</keyword>
<dbReference type="InterPro" id="IPR017850">
    <property type="entry name" value="Alkaline_phosphatase_core_sf"/>
</dbReference>
<evidence type="ECO:0000256" key="3">
    <source>
        <dbReference type="ARBA" id="ARBA00022801"/>
    </source>
</evidence>
<feature type="domain" description="Sulfatase N-terminal" evidence="6">
    <location>
        <begin position="23"/>
        <end position="347"/>
    </location>
</feature>
<dbReference type="PANTHER" id="PTHR42693">
    <property type="entry name" value="ARYLSULFATASE FAMILY MEMBER"/>
    <property type="match status" value="1"/>
</dbReference>
<dbReference type="InterPro" id="IPR000917">
    <property type="entry name" value="Sulfatase_N"/>
</dbReference>
<evidence type="ECO:0000256" key="2">
    <source>
        <dbReference type="ARBA" id="ARBA00022723"/>
    </source>
</evidence>
<dbReference type="EMBL" id="JAENIL010000007">
    <property type="protein sequence ID" value="MBK1876231.1"/>
    <property type="molecule type" value="Genomic_DNA"/>
</dbReference>
<evidence type="ECO:0000256" key="4">
    <source>
        <dbReference type="ARBA" id="ARBA00022837"/>
    </source>
</evidence>
<dbReference type="InterPro" id="IPR050738">
    <property type="entry name" value="Sulfatase"/>
</dbReference>
<feature type="signal peptide" evidence="5">
    <location>
        <begin position="1"/>
        <end position="19"/>
    </location>
</feature>
<keyword evidence="3 7" id="KW-0378">Hydrolase</keyword>
<evidence type="ECO:0000256" key="5">
    <source>
        <dbReference type="SAM" id="SignalP"/>
    </source>
</evidence>
<dbReference type="AlphaFoldDB" id="A0A934VK28"/>
<comment type="caution">
    <text evidence="7">The sequence shown here is derived from an EMBL/GenBank/DDBJ whole genome shotgun (WGS) entry which is preliminary data.</text>
</comment>
<accession>A0A934VK28</accession>
<dbReference type="PANTHER" id="PTHR42693:SF53">
    <property type="entry name" value="ENDO-4-O-SULFATASE"/>
    <property type="match status" value="1"/>
</dbReference>
<dbReference type="SUPFAM" id="SSF53649">
    <property type="entry name" value="Alkaline phosphatase-like"/>
    <property type="match status" value="1"/>
</dbReference>
<keyword evidence="4" id="KW-0106">Calcium</keyword>
<proteinExistence type="inferred from homology"/>
<evidence type="ECO:0000259" key="6">
    <source>
        <dbReference type="Pfam" id="PF00884"/>
    </source>
</evidence>
<dbReference type="PROSITE" id="PS00149">
    <property type="entry name" value="SULFATASE_2"/>
    <property type="match status" value="1"/>
</dbReference>
<evidence type="ECO:0000313" key="8">
    <source>
        <dbReference type="Proteomes" id="UP000617628"/>
    </source>
</evidence>
<evidence type="ECO:0000256" key="1">
    <source>
        <dbReference type="ARBA" id="ARBA00008779"/>
    </source>
</evidence>
<keyword evidence="2" id="KW-0479">Metal-binding</keyword>
<gene>
    <name evidence="7" type="ORF">JIN87_05085</name>
</gene>
<organism evidence="7 8">
    <name type="scientific">Pelagicoccus mobilis</name>
    <dbReference type="NCBI Taxonomy" id="415221"/>
    <lineage>
        <taxon>Bacteria</taxon>
        <taxon>Pseudomonadati</taxon>
        <taxon>Verrucomicrobiota</taxon>
        <taxon>Opitutia</taxon>
        <taxon>Puniceicoccales</taxon>
        <taxon>Pelagicoccaceae</taxon>
        <taxon>Pelagicoccus</taxon>
    </lineage>
</organism>
<dbReference type="RefSeq" id="WP_200354447.1">
    <property type="nucleotide sequence ID" value="NZ_JAENIL010000007.1"/>
</dbReference>
<feature type="chain" id="PRO_5037704551" evidence="5">
    <location>
        <begin position="20"/>
        <end position="481"/>
    </location>
</feature>
<dbReference type="Pfam" id="PF00884">
    <property type="entry name" value="Sulfatase"/>
    <property type="match status" value="1"/>
</dbReference>
<dbReference type="InterPro" id="IPR024607">
    <property type="entry name" value="Sulfatase_CS"/>
</dbReference>
<dbReference type="Proteomes" id="UP000617628">
    <property type="component" value="Unassembled WGS sequence"/>
</dbReference>